<comment type="caution">
    <text evidence="1">The sequence shown here is derived from an EMBL/GenBank/DDBJ whole genome shotgun (WGS) entry which is preliminary data.</text>
</comment>
<gene>
    <name evidence="1" type="ORF">H0185_06095</name>
</gene>
<evidence type="ECO:0000313" key="1">
    <source>
        <dbReference type="EMBL" id="MBY0096376.1"/>
    </source>
</evidence>
<sequence length="67" mass="7771">MNMLKKLVSVFLLSITGFYVYQNRYRLMNRILGNTILRRFAVSSLMGIPGIRQKIFQSVFSGPSEIR</sequence>
<accession>A0ABS7K2K9</accession>
<reference evidence="1 2" key="1">
    <citation type="submission" date="2020-07" db="EMBL/GenBank/DDBJ databases">
        <title>Fungal Genomes of the International Space Station.</title>
        <authorList>
            <person name="Seuylemezian A."/>
            <person name="Singh N.K."/>
            <person name="Wood J."/>
            <person name="Venkateswaran K."/>
        </authorList>
    </citation>
    <scope>NUCLEOTIDE SEQUENCE [LARGE SCALE GENOMIC DNA]</scope>
    <source>
        <strain evidence="1 2">PL-B2</strain>
    </source>
</reference>
<protein>
    <recommendedName>
        <fullName evidence="3">Na+/H+ antiporter</fullName>
    </recommendedName>
</protein>
<name>A0ABS7K2K9_9BACI</name>
<evidence type="ECO:0000313" key="2">
    <source>
        <dbReference type="Proteomes" id="UP000769780"/>
    </source>
</evidence>
<proteinExistence type="predicted"/>
<keyword evidence="2" id="KW-1185">Reference proteome</keyword>
<organism evidence="1 2">
    <name type="scientific">Mesobacillus maritimus</name>
    <dbReference type="NCBI Taxonomy" id="1643336"/>
    <lineage>
        <taxon>Bacteria</taxon>
        <taxon>Bacillati</taxon>
        <taxon>Bacillota</taxon>
        <taxon>Bacilli</taxon>
        <taxon>Bacillales</taxon>
        <taxon>Bacillaceae</taxon>
        <taxon>Mesobacillus</taxon>
    </lineage>
</organism>
<evidence type="ECO:0008006" key="3">
    <source>
        <dbReference type="Google" id="ProtNLM"/>
    </source>
</evidence>
<dbReference type="EMBL" id="JACWFH010000008">
    <property type="protein sequence ID" value="MBY0096376.1"/>
    <property type="molecule type" value="Genomic_DNA"/>
</dbReference>
<dbReference type="Proteomes" id="UP000769780">
    <property type="component" value="Unassembled WGS sequence"/>
</dbReference>